<dbReference type="AlphaFoldDB" id="Q7XB69"/>
<protein>
    <submittedName>
        <fullName evidence="2">Uncharacterized protein</fullName>
    </submittedName>
</protein>
<reference evidence="3" key="1">
    <citation type="journal article" date="2005" name="Nature">
        <title>The map-based sequence of the rice genome.</title>
        <authorList>
            <consortium name="International rice genome sequencing project (IRGSP)"/>
            <person name="Matsumoto T."/>
            <person name="Wu J."/>
            <person name="Kanamori H."/>
            <person name="Katayose Y."/>
            <person name="Fujisawa M."/>
            <person name="Namiki N."/>
            <person name="Mizuno H."/>
            <person name="Yamamoto K."/>
            <person name="Antonio B.A."/>
            <person name="Baba T."/>
            <person name="Sakata K."/>
            <person name="Nagamura Y."/>
            <person name="Aoki H."/>
            <person name="Arikawa K."/>
            <person name="Arita K."/>
            <person name="Bito T."/>
            <person name="Chiden Y."/>
            <person name="Fujitsuka N."/>
            <person name="Fukunaka R."/>
            <person name="Hamada M."/>
            <person name="Harada C."/>
            <person name="Hayashi A."/>
            <person name="Hijishita S."/>
            <person name="Honda M."/>
            <person name="Hosokawa S."/>
            <person name="Ichikawa Y."/>
            <person name="Idonuma A."/>
            <person name="Iijima M."/>
            <person name="Ikeda M."/>
            <person name="Ikeno M."/>
            <person name="Ito K."/>
            <person name="Ito S."/>
            <person name="Ito T."/>
            <person name="Ito Y."/>
            <person name="Ito Y."/>
            <person name="Iwabuchi A."/>
            <person name="Kamiya K."/>
            <person name="Karasawa W."/>
            <person name="Kurita K."/>
            <person name="Katagiri S."/>
            <person name="Kikuta A."/>
            <person name="Kobayashi H."/>
            <person name="Kobayashi N."/>
            <person name="Machita K."/>
            <person name="Maehara T."/>
            <person name="Masukawa M."/>
            <person name="Mizubayashi T."/>
            <person name="Mukai Y."/>
            <person name="Nagasaki H."/>
            <person name="Nagata Y."/>
            <person name="Naito S."/>
            <person name="Nakashima M."/>
            <person name="Nakama Y."/>
            <person name="Nakamichi Y."/>
            <person name="Nakamura M."/>
            <person name="Meguro A."/>
            <person name="Negishi M."/>
            <person name="Ohta I."/>
            <person name="Ohta T."/>
            <person name="Okamoto M."/>
            <person name="Ono N."/>
            <person name="Saji S."/>
            <person name="Sakaguchi M."/>
            <person name="Sakai K."/>
            <person name="Shibata M."/>
            <person name="Shimokawa T."/>
            <person name="Song J."/>
            <person name="Takazaki Y."/>
            <person name="Terasawa K."/>
            <person name="Tsugane M."/>
            <person name="Tsuji K."/>
            <person name="Ueda S."/>
            <person name="Waki K."/>
            <person name="Yamagata H."/>
            <person name="Yamamoto M."/>
            <person name="Yamamoto S."/>
            <person name="Yamane H."/>
            <person name="Yoshiki S."/>
            <person name="Yoshihara R."/>
            <person name="Yukawa K."/>
            <person name="Zhong H."/>
            <person name="Yano M."/>
            <person name="Yuan Q."/>
            <person name="Ouyang S."/>
            <person name="Liu J."/>
            <person name="Jones K.M."/>
            <person name="Gansberger K."/>
            <person name="Moffat K."/>
            <person name="Hill J."/>
            <person name="Bera J."/>
            <person name="Fadrosh D."/>
            <person name="Jin S."/>
            <person name="Johri S."/>
            <person name="Kim M."/>
            <person name="Overton L."/>
            <person name="Reardon M."/>
            <person name="Tsitrin T."/>
            <person name="Vuong H."/>
            <person name="Weaver B."/>
            <person name="Ciecko A."/>
            <person name="Tallon L."/>
            <person name="Jackson J."/>
            <person name="Pai G."/>
            <person name="Aken S.V."/>
            <person name="Utterback T."/>
            <person name="Reidmuller S."/>
            <person name="Feldblyum T."/>
            <person name="Hsiao J."/>
            <person name="Zismann V."/>
            <person name="Iobst S."/>
            <person name="de Vazeille A.R."/>
            <person name="Buell C.R."/>
            <person name="Ying K."/>
            <person name="Li Y."/>
            <person name="Lu T."/>
            <person name="Huang Y."/>
            <person name="Zhao Q."/>
            <person name="Feng Q."/>
            <person name="Zhang L."/>
            <person name="Zhu J."/>
            <person name="Weng Q."/>
            <person name="Mu J."/>
            <person name="Lu Y."/>
            <person name="Fan D."/>
            <person name="Liu Y."/>
            <person name="Guan J."/>
            <person name="Zhang Y."/>
            <person name="Yu S."/>
            <person name="Liu X."/>
            <person name="Zhang Y."/>
            <person name="Hong G."/>
            <person name="Han B."/>
            <person name="Choisne N."/>
            <person name="Demange N."/>
            <person name="Orjeda G."/>
            <person name="Samain S."/>
            <person name="Cattolico L."/>
            <person name="Pelletier E."/>
            <person name="Couloux A."/>
            <person name="Segurens B."/>
            <person name="Wincker P."/>
            <person name="D'Hont A."/>
            <person name="Scarpelli C."/>
            <person name="Weissenbach J."/>
            <person name="Salanoubat M."/>
            <person name="Quetier F."/>
            <person name="Yu Y."/>
            <person name="Kim H.R."/>
            <person name="Rambo T."/>
            <person name="Currie J."/>
            <person name="Collura K."/>
            <person name="Luo M."/>
            <person name="Yang T."/>
            <person name="Ammiraju J.S.S."/>
            <person name="Engler F."/>
            <person name="Soderlund C."/>
            <person name="Wing R.A."/>
            <person name="Palmer L.E."/>
            <person name="de la Bastide M."/>
            <person name="Spiegel L."/>
            <person name="Nascimento L."/>
            <person name="Zutavern T."/>
            <person name="O'Shaughnessy A."/>
            <person name="Dike S."/>
            <person name="Dedhia N."/>
            <person name="Preston R."/>
            <person name="Balija V."/>
            <person name="McCombie W.R."/>
            <person name="Chow T."/>
            <person name="Chen H."/>
            <person name="Chung M."/>
            <person name="Chen C."/>
            <person name="Shaw J."/>
            <person name="Wu H."/>
            <person name="Hsiao K."/>
            <person name="Chao Y."/>
            <person name="Chu M."/>
            <person name="Cheng C."/>
            <person name="Hour A."/>
            <person name="Lee P."/>
            <person name="Lin S."/>
            <person name="Lin Y."/>
            <person name="Liou J."/>
            <person name="Liu S."/>
            <person name="Hsing Y."/>
            <person name="Raghuvanshi S."/>
            <person name="Mohanty A."/>
            <person name="Bharti A.K."/>
            <person name="Gaur A."/>
            <person name="Gupta V."/>
            <person name="Kumar D."/>
            <person name="Ravi V."/>
            <person name="Vij S."/>
            <person name="Kapur A."/>
            <person name="Khurana P."/>
            <person name="Khurana P."/>
            <person name="Khurana J.P."/>
            <person name="Tyagi A.K."/>
            <person name="Gaikwad K."/>
            <person name="Singh A."/>
            <person name="Dalal V."/>
            <person name="Srivastava S."/>
            <person name="Dixit A."/>
            <person name="Pal A.K."/>
            <person name="Ghazi I.A."/>
            <person name="Yadav M."/>
            <person name="Pandit A."/>
            <person name="Bhargava A."/>
            <person name="Sureshbabu K."/>
            <person name="Batra K."/>
            <person name="Sharma T.R."/>
            <person name="Mohapatra T."/>
            <person name="Singh N.K."/>
            <person name="Messing J."/>
            <person name="Nelson A.B."/>
            <person name="Fuks G."/>
            <person name="Kavchok S."/>
            <person name="Keizer G."/>
            <person name="Linton E."/>
            <person name="Llaca V."/>
            <person name="Song R."/>
            <person name="Tanyolac B."/>
            <person name="Young S."/>
            <person name="Ho-Il K."/>
            <person name="Hahn J.H."/>
            <person name="Sangsakoo G."/>
            <person name="Vanavichit A."/>
            <person name="de Mattos Luiz.A.T."/>
            <person name="Zimmer P.D."/>
            <person name="Malone G."/>
            <person name="Dellagostin O."/>
            <person name="de Oliveira A.C."/>
            <person name="Bevan M."/>
            <person name="Bancroft I."/>
            <person name="Minx P."/>
            <person name="Cordum H."/>
            <person name="Wilson R."/>
            <person name="Cheng Z."/>
            <person name="Jin W."/>
            <person name="Jiang J."/>
            <person name="Leong S.A."/>
            <person name="Iwama H."/>
            <person name="Gojobori T."/>
            <person name="Itoh T."/>
            <person name="Niimura Y."/>
            <person name="Fujii Y."/>
            <person name="Habara T."/>
            <person name="Sakai H."/>
            <person name="Sato Y."/>
            <person name="Wilson G."/>
            <person name="Kumar K."/>
            <person name="McCouch S."/>
            <person name="Juretic N."/>
            <person name="Hoen D."/>
            <person name="Wright S."/>
            <person name="Bruskiewich R."/>
            <person name="Bureau T."/>
            <person name="Miyao A."/>
            <person name="Hirochika H."/>
            <person name="Nishikawa T."/>
            <person name="Kadowaki K."/>
            <person name="Sugiura M."/>
            <person name="Burr B."/>
            <person name="Sasaki T."/>
        </authorList>
    </citation>
    <scope>NUCLEOTIDE SEQUENCE [LARGE SCALE GENOMIC DNA]</scope>
    <source>
        <strain evidence="3">cv. Nipponbare</strain>
    </source>
</reference>
<reference evidence="3" key="2">
    <citation type="journal article" date="2008" name="Nucleic Acids Res.">
        <title>The rice annotation project database (RAP-DB): 2008 update.</title>
        <authorList>
            <consortium name="The rice annotation project (RAP)"/>
        </authorList>
    </citation>
    <scope>GENOME REANNOTATION</scope>
    <source>
        <strain evidence="3">cv. Nipponbare</strain>
    </source>
</reference>
<accession>Q7XB69</accession>
<dbReference type="Proteomes" id="UP000000763">
    <property type="component" value="Chromosome 7"/>
</dbReference>
<dbReference type="EMBL" id="AP004273">
    <property type="protein sequence ID" value="BAC79790.1"/>
    <property type="molecule type" value="Genomic_DNA"/>
</dbReference>
<sequence>MDEAVPRVAESNSAIECAPKNLTARLPVCEEEDREFGEDEQKDGRSSVTICY</sequence>
<evidence type="ECO:0000313" key="3">
    <source>
        <dbReference type="Proteomes" id="UP000000763"/>
    </source>
</evidence>
<name>Q7XB69_ORYSJ</name>
<feature type="region of interest" description="Disordered" evidence="1">
    <location>
        <begin position="33"/>
        <end position="52"/>
    </location>
</feature>
<organism evidence="2 3">
    <name type="scientific">Oryza sativa subsp. japonica</name>
    <name type="common">Rice</name>
    <dbReference type="NCBI Taxonomy" id="39947"/>
    <lineage>
        <taxon>Eukaryota</taxon>
        <taxon>Viridiplantae</taxon>
        <taxon>Streptophyta</taxon>
        <taxon>Embryophyta</taxon>
        <taxon>Tracheophyta</taxon>
        <taxon>Spermatophyta</taxon>
        <taxon>Magnoliopsida</taxon>
        <taxon>Liliopsida</taxon>
        <taxon>Poales</taxon>
        <taxon>Poaceae</taxon>
        <taxon>BOP clade</taxon>
        <taxon>Oryzoideae</taxon>
        <taxon>Oryzeae</taxon>
        <taxon>Oryzinae</taxon>
        <taxon>Oryza</taxon>
        <taxon>Oryza sativa</taxon>
    </lineage>
</organism>
<proteinExistence type="predicted"/>
<evidence type="ECO:0000313" key="2">
    <source>
        <dbReference type="EMBL" id="BAC79790.1"/>
    </source>
</evidence>
<gene>
    <name evidence="2" type="primary">P0431A02.19</name>
</gene>
<evidence type="ECO:0000256" key="1">
    <source>
        <dbReference type="SAM" id="MobiDB-lite"/>
    </source>
</evidence>